<dbReference type="eggNOG" id="ENOG5030TH2">
    <property type="taxonomic scope" value="Bacteria"/>
</dbReference>
<protein>
    <submittedName>
        <fullName evidence="3">Uncharacterized protein</fullName>
    </submittedName>
</protein>
<dbReference type="PATRIC" id="fig|1111454.3.peg.1885"/>
<dbReference type="AlphaFoldDB" id="U7UG55"/>
<keyword evidence="2" id="KW-0472">Membrane</keyword>
<evidence type="ECO:0000313" key="4">
    <source>
        <dbReference type="Proteomes" id="UP000017090"/>
    </source>
</evidence>
<dbReference type="RefSeq" id="WP_023054363.1">
    <property type="nucleotide sequence ID" value="NZ_AWXA01000051.1"/>
</dbReference>
<proteinExistence type="predicted"/>
<dbReference type="STRING" id="1111454.HMPREF1250_1202"/>
<evidence type="ECO:0000256" key="1">
    <source>
        <dbReference type="SAM" id="MobiDB-lite"/>
    </source>
</evidence>
<comment type="caution">
    <text evidence="3">The sequence shown here is derived from an EMBL/GenBank/DDBJ whole genome shotgun (WGS) entry which is preliminary data.</text>
</comment>
<dbReference type="EMBL" id="AWXA01000051">
    <property type="protein sequence ID" value="ERT57859.1"/>
    <property type="molecule type" value="Genomic_DNA"/>
</dbReference>
<dbReference type="NCBIfam" id="NF045477">
    <property type="entry name" value="LPO_1073_dom"/>
    <property type="match status" value="1"/>
</dbReference>
<accession>U7UG55</accession>
<sequence length="578" mass="65502">MAKFLPYAILAGIVVIFFIVCYILYAGGKSGDKKGGRQKKNNQSFAEQRELEQKRSLSVRELDRGNTAPVTKLTRDNRRERQEDPKETAFVTTKGEAVRKGGKIVYQEVPAASHPAGTEADATKILSRSEILAAMEKKDKEEAAIQKAELGELRREKRSHGESDELAGMASVVAADLAEKEAEKLPFTQPMEPLSAVHITDSGAKKRDLDKTRSMKPVHVDAAGTERRIAADAAVIQRVAAHSSDDSDKAAWRKEPLRDSPVIALCVKTFLNQYGFVTEDLTKQVQYITAAAFERIGCRSETDRTEAMRSFDAQEALRNIQKAYAAHPEDYVAPVLLRAFYDIVCRPQTETRHLVAMDALKVMPYLSRSHYQILSMLLLFLYSRNSHNVDKETFVQYIDKYVMPVINRFPTERPYFQQLDYLNCTAVEEKETHFAEILADSYPLLFRYHGFTEEELRKALHGKQIPKEFVVQSFNSPLIKLALVDDVMSARFFRLTGITDRSVQERLLRLAHKRPASFRGEEALDIMEDISPVLADLSDIWDSTMLRVSTLSLLGLYLAQGYVKQVVGEEFDLSRWFE</sequence>
<dbReference type="OrthoDB" id="1625043at2"/>
<organism evidence="3 4">
    <name type="scientific">Megasphaera vaginalis</name>
    <name type="common">ex Srinivasan et al. 2021</name>
    <dbReference type="NCBI Taxonomy" id="1111454"/>
    <lineage>
        <taxon>Bacteria</taxon>
        <taxon>Bacillati</taxon>
        <taxon>Bacillota</taxon>
        <taxon>Negativicutes</taxon>
        <taxon>Veillonellales</taxon>
        <taxon>Veillonellaceae</taxon>
        <taxon>Megasphaera</taxon>
    </lineage>
</organism>
<evidence type="ECO:0000256" key="2">
    <source>
        <dbReference type="SAM" id="Phobius"/>
    </source>
</evidence>
<keyword evidence="2" id="KW-1133">Transmembrane helix</keyword>
<dbReference type="InterPro" id="IPR053773">
    <property type="entry name" value="Vpar_1526-like"/>
</dbReference>
<feature type="region of interest" description="Disordered" evidence="1">
    <location>
        <begin position="63"/>
        <end position="89"/>
    </location>
</feature>
<name>U7UG55_9FIRM</name>
<keyword evidence="4" id="KW-1185">Reference proteome</keyword>
<keyword evidence="2" id="KW-0812">Transmembrane</keyword>
<gene>
    <name evidence="3" type="ORF">HMPREF1250_1202</name>
</gene>
<evidence type="ECO:0000313" key="3">
    <source>
        <dbReference type="EMBL" id="ERT57859.1"/>
    </source>
</evidence>
<feature type="region of interest" description="Disordered" evidence="1">
    <location>
        <begin position="30"/>
        <end position="50"/>
    </location>
</feature>
<feature type="compositionally biased region" description="Basic and acidic residues" evidence="1">
    <location>
        <begin position="73"/>
        <end position="87"/>
    </location>
</feature>
<dbReference type="Proteomes" id="UP000017090">
    <property type="component" value="Unassembled WGS sequence"/>
</dbReference>
<feature type="transmembrane region" description="Helical" evidence="2">
    <location>
        <begin position="6"/>
        <end position="27"/>
    </location>
</feature>
<reference evidence="3 4" key="1">
    <citation type="submission" date="2013-09" db="EMBL/GenBank/DDBJ databases">
        <authorList>
            <person name="Durkin A.S."/>
            <person name="Haft D.R."/>
            <person name="McCorrison J."/>
            <person name="Torralba M."/>
            <person name="Gillis M."/>
            <person name="Haft D.H."/>
            <person name="Methe B."/>
            <person name="Sutton G."/>
            <person name="Nelson K.E."/>
        </authorList>
    </citation>
    <scope>NUCLEOTIDE SEQUENCE [LARGE SCALE GENOMIC DNA]</scope>
    <source>
        <strain evidence="3 4">BV3C16-1</strain>
    </source>
</reference>